<evidence type="ECO:0000256" key="6">
    <source>
        <dbReference type="ARBA" id="ARBA00022485"/>
    </source>
</evidence>
<evidence type="ECO:0000256" key="20">
    <source>
        <dbReference type="SAM" id="Phobius"/>
    </source>
</evidence>
<dbReference type="GO" id="GO:0010181">
    <property type="term" value="F:FMN binding"/>
    <property type="evidence" value="ECO:0007669"/>
    <property type="project" value="InterPro"/>
</dbReference>
<dbReference type="Gene3D" id="3.40.50.360">
    <property type="match status" value="1"/>
</dbReference>
<protein>
    <recommendedName>
        <fullName evidence="5">S-adenosyl-L-methionine-dependent tRNA 4-demethylwyosine synthase TYW1</fullName>
        <ecNumber evidence="4">4.1.3.44</ecNumber>
    </recommendedName>
    <alternativeName>
        <fullName evidence="18">Radical S-adenosyl methionine and flavodoxin domain-containing protein 1</fullName>
    </alternativeName>
    <alternativeName>
        <fullName evidence="16">tRNA wybutosine-synthesizing protein 1 homolog</fullName>
    </alternativeName>
    <alternativeName>
        <fullName evidence="17">tRNA-yW-synthesizing protein</fullName>
    </alternativeName>
</protein>
<dbReference type="OrthoDB" id="271553at2759"/>
<keyword evidence="20" id="KW-1133">Transmembrane helix</keyword>
<dbReference type="Proteomes" id="UP000000305">
    <property type="component" value="Unassembled WGS sequence"/>
</dbReference>
<dbReference type="InterPro" id="IPR013785">
    <property type="entry name" value="Aldolase_TIM"/>
</dbReference>
<dbReference type="SUPFAM" id="SSF52218">
    <property type="entry name" value="Flavoproteins"/>
    <property type="match status" value="1"/>
</dbReference>
<dbReference type="STRING" id="6669.E9FRP6"/>
<evidence type="ECO:0000256" key="10">
    <source>
        <dbReference type="ARBA" id="ARBA00022741"/>
    </source>
</evidence>
<dbReference type="FunFam" id="3.20.20.70:FF:000196">
    <property type="entry name" value="S-adenosyl-L-methionine-dependent tRNA 4-demethylwyosine synthase"/>
    <property type="match status" value="1"/>
</dbReference>
<accession>E9FRP6</accession>
<dbReference type="HOGENOM" id="CLU_007952_2_0_1"/>
<keyword evidence="20" id="KW-0472">Membrane</keyword>
<keyword evidence="7" id="KW-0949">S-adenosyl-L-methionine</keyword>
<evidence type="ECO:0000313" key="23">
    <source>
        <dbReference type="EMBL" id="EFX90450.1"/>
    </source>
</evidence>
<feature type="domain" description="Radical SAM core" evidence="22">
    <location>
        <begin position="392"/>
        <end position="637"/>
    </location>
</feature>
<keyword evidence="10" id="KW-0547">Nucleotide-binding</keyword>
<dbReference type="Pfam" id="PF08608">
    <property type="entry name" value="Wyosine_form"/>
    <property type="match status" value="1"/>
</dbReference>
<keyword evidence="9" id="KW-0479">Metal-binding</keyword>
<reference evidence="23 24" key="1">
    <citation type="journal article" date="2011" name="Science">
        <title>The ecoresponsive genome of Daphnia pulex.</title>
        <authorList>
            <person name="Colbourne J.K."/>
            <person name="Pfrender M.E."/>
            <person name="Gilbert D."/>
            <person name="Thomas W.K."/>
            <person name="Tucker A."/>
            <person name="Oakley T.H."/>
            <person name="Tokishita S."/>
            <person name="Aerts A."/>
            <person name="Arnold G.J."/>
            <person name="Basu M.K."/>
            <person name="Bauer D.J."/>
            <person name="Caceres C.E."/>
            <person name="Carmel L."/>
            <person name="Casola C."/>
            <person name="Choi J.H."/>
            <person name="Detter J.C."/>
            <person name="Dong Q."/>
            <person name="Dusheyko S."/>
            <person name="Eads B.D."/>
            <person name="Frohlich T."/>
            <person name="Geiler-Samerotte K.A."/>
            <person name="Gerlach D."/>
            <person name="Hatcher P."/>
            <person name="Jogdeo S."/>
            <person name="Krijgsveld J."/>
            <person name="Kriventseva E.V."/>
            <person name="Kultz D."/>
            <person name="Laforsch C."/>
            <person name="Lindquist E."/>
            <person name="Lopez J."/>
            <person name="Manak J.R."/>
            <person name="Muller J."/>
            <person name="Pangilinan J."/>
            <person name="Patwardhan R.P."/>
            <person name="Pitluck S."/>
            <person name="Pritham E.J."/>
            <person name="Rechtsteiner A."/>
            <person name="Rho M."/>
            <person name="Rogozin I.B."/>
            <person name="Sakarya O."/>
            <person name="Salamov A."/>
            <person name="Schaack S."/>
            <person name="Shapiro H."/>
            <person name="Shiga Y."/>
            <person name="Skalitzky C."/>
            <person name="Smith Z."/>
            <person name="Souvorov A."/>
            <person name="Sung W."/>
            <person name="Tang Z."/>
            <person name="Tsuchiya D."/>
            <person name="Tu H."/>
            <person name="Vos H."/>
            <person name="Wang M."/>
            <person name="Wolf Y.I."/>
            <person name="Yamagata H."/>
            <person name="Yamada T."/>
            <person name="Ye Y."/>
            <person name="Shaw J.R."/>
            <person name="Andrews J."/>
            <person name="Crease T.J."/>
            <person name="Tang H."/>
            <person name="Lucas S.M."/>
            <person name="Robertson H.M."/>
            <person name="Bork P."/>
            <person name="Koonin E.V."/>
            <person name="Zdobnov E.M."/>
            <person name="Grigoriev I.V."/>
            <person name="Lynch M."/>
            <person name="Boore J.L."/>
        </authorList>
    </citation>
    <scope>NUCLEOTIDE SEQUENCE [LARGE SCALE GENOMIC DNA]</scope>
</reference>
<dbReference type="Pfam" id="PF04055">
    <property type="entry name" value="Radical_SAM"/>
    <property type="match status" value="1"/>
</dbReference>
<dbReference type="SFLD" id="SFLDF00284">
    <property type="entry name" value="tRNA_wybutosine-synthesizing"/>
    <property type="match status" value="1"/>
</dbReference>
<comment type="similarity">
    <text evidence="3">Belongs to the TYW1 family.</text>
</comment>
<dbReference type="GO" id="GO:0051539">
    <property type="term" value="F:4 iron, 4 sulfur cluster binding"/>
    <property type="evidence" value="ECO:0007669"/>
    <property type="project" value="UniProtKB-KW"/>
</dbReference>
<dbReference type="EMBL" id="GL732523">
    <property type="protein sequence ID" value="EFX90450.1"/>
    <property type="molecule type" value="Genomic_DNA"/>
</dbReference>
<feature type="compositionally biased region" description="Polar residues" evidence="19">
    <location>
        <begin position="37"/>
        <end position="47"/>
    </location>
</feature>
<evidence type="ECO:0000256" key="7">
    <source>
        <dbReference type="ARBA" id="ARBA00022691"/>
    </source>
</evidence>
<feature type="compositionally biased region" description="Basic residues" evidence="19">
    <location>
        <begin position="274"/>
        <end position="289"/>
    </location>
</feature>
<evidence type="ECO:0000256" key="5">
    <source>
        <dbReference type="ARBA" id="ARBA00017596"/>
    </source>
</evidence>
<feature type="transmembrane region" description="Helical" evidence="20">
    <location>
        <begin position="12"/>
        <end position="30"/>
    </location>
</feature>
<dbReference type="AlphaFoldDB" id="E9FRP6"/>
<dbReference type="PANTHER" id="PTHR13930:SF0">
    <property type="entry name" value="S-ADENOSYL-L-METHIONINE-DEPENDENT TRNA 4-DEMETHYLWYOSINE SYNTHASE TYW1-RELATED"/>
    <property type="match status" value="1"/>
</dbReference>
<dbReference type="UniPathway" id="UPA00375"/>
<dbReference type="InterPro" id="IPR013917">
    <property type="entry name" value="tRNA_wybutosine-synth"/>
</dbReference>
<dbReference type="OMA" id="TMANIPW"/>
<dbReference type="InterPro" id="IPR034556">
    <property type="entry name" value="tRNA_wybutosine-synthase"/>
</dbReference>
<evidence type="ECO:0000256" key="17">
    <source>
        <dbReference type="ARBA" id="ARBA00081169"/>
    </source>
</evidence>
<dbReference type="SFLD" id="SFLDG01071">
    <property type="entry name" value="tRNA_wybutosine-synthesizing"/>
    <property type="match status" value="1"/>
</dbReference>
<dbReference type="GO" id="GO:0102521">
    <property type="term" value="F:tRNA-4-demethylwyosine synthase activity"/>
    <property type="evidence" value="ECO:0007669"/>
    <property type="project" value="UniProtKB-EC"/>
</dbReference>
<gene>
    <name evidence="23" type="ORF">DAPPUDRAFT_189816</name>
</gene>
<evidence type="ECO:0000256" key="15">
    <source>
        <dbReference type="ARBA" id="ARBA00049466"/>
    </source>
</evidence>
<dbReference type="InterPro" id="IPR007197">
    <property type="entry name" value="rSAM"/>
</dbReference>
<evidence type="ECO:0000256" key="9">
    <source>
        <dbReference type="ARBA" id="ARBA00022723"/>
    </source>
</evidence>
<keyword evidence="13" id="KW-0456">Lyase</keyword>
<evidence type="ECO:0000256" key="13">
    <source>
        <dbReference type="ARBA" id="ARBA00023239"/>
    </source>
</evidence>
<proteinExistence type="inferred from homology"/>
<evidence type="ECO:0000256" key="19">
    <source>
        <dbReference type="SAM" id="MobiDB-lite"/>
    </source>
</evidence>
<evidence type="ECO:0000256" key="2">
    <source>
        <dbReference type="ARBA" id="ARBA00004797"/>
    </source>
</evidence>
<comment type="pathway">
    <text evidence="2">tRNA modification; wybutosine-tRNA(Phe) biosynthesis.</text>
</comment>
<dbReference type="InterPro" id="IPR029039">
    <property type="entry name" value="Flavoprotein-like_sf"/>
</dbReference>
<dbReference type="SFLD" id="SFLDS00029">
    <property type="entry name" value="Radical_SAM"/>
    <property type="match status" value="1"/>
</dbReference>
<keyword evidence="12" id="KW-0411">Iron-sulfur</keyword>
<evidence type="ECO:0000259" key="21">
    <source>
        <dbReference type="PROSITE" id="PS50902"/>
    </source>
</evidence>
<dbReference type="Pfam" id="PF00258">
    <property type="entry name" value="Flavodoxin_1"/>
    <property type="match status" value="1"/>
</dbReference>
<keyword evidence="11" id="KW-0408">Iron</keyword>
<dbReference type="InParanoid" id="E9FRP6"/>
<dbReference type="PRINTS" id="PR00369">
    <property type="entry name" value="FLAVODOXIN"/>
</dbReference>
<keyword evidence="24" id="KW-1185">Reference proteome</keyword>
<dbReference type="PANTHER" id="PTHR13930">
    <property type="entry name" value="S-ADENOSYL-L-METHIONINE-DEPENDENT TRNA 4-DEMETHYLWYOSINE SYNTHASE"/>
    <property type="match status" value="1"/>
</dbReference>
<evidence type="ECO:0000256" key="18">
    <source>
        <dbReference type="ARBA" id="ARBA00082357"/>
    </source>
</evidence>
<dbReference type="PROSITE" id="PS51918">
    <property type="entry name" value="RADICAL_SAM"/>
    <property type="match status" value="1"/>
</dbReference>
<dbReference type="GO" id="GO:0031591">
    <property type="term" value="P:wybutosine biosynthetic process"/>
    <property type="evidence" value="ECO:0000318"/>
    <property type="project" value="GO_Central"/>
</dbReference>
<dbReference type="InterPro" id="IPR008254">
    <property type="entry name" value="Flavodoxin/NO_synth"/>
</dbReference>
<dbReference type="CDD" id="cd01335">
    <property type="entry name" value="Radical_SAM"/>
    <property type="match status" value="1"/>
</dbReference>
<dbReference type="Gene3D" id="3.20.20.70">
    <property type="entry name" value="Aldolase class I"/>
    <property type="match status" value="1"/>
</dbReference>
<evidence type="ECO:0000256" key="8">
    <source>
        <dbReference type="ARBA" id="ARBA00022694"/>
    </source>
</evidence>
<dbReference type="GO" id="GO:0046872">
    <property type="term" value="F:metal ion binding"/>
    <property type="evidence" value="ECO:0007669"/>
    <property type="project" value="UniProtKB-KW"/>
</dbReference>
<name>E9FRP6_DAPPU</name>
<feature type="domain" description="Flavodoxin-like" evidence="21">
    <location>
        <begin position="92"/>
        <end position="249"/>
    </location>
</feature>
<organism evidence="23 24">
    <name type="scientific">Daphnia pulex</name>
    <name type="common">Water flea</name>
    <dbReference type="NCBI Taxonomy" id="6669"/>
    <lineage>
        <taxon>Eukaryota</taxon>
        <taxon>Metazoa</taxon>
        <taxon>Ecdysozoa</taxon>
        <taxon>Arthropoda</taxon>
        <taxon>Crustacea</taxon>
        <taxon>Branchiopoda</taxon>
        <taxon>Diplostraca</taxon>
        <taxon>Cladocera</taxon>
        <taxon>Anomopoda</taxon>
        <taxon>Daphniidae</taxon>
        <taxon>Daphnia</taxon>
    </lineage>
</organism>
<dbReference type="eggNOG" id="KOG1160">
    <property type="taxonomic scope" value="Eukaryota"/>
</dbReference>
<feature type="region of interest" description="Disordered" evidence="19">
    <location>
        <begin position="258"/>
        <end position="308"/>
    </location>
</feature>
<sequence length="726" mass="82461">MKVAHPPLIGSFFLPTLGLAVFSLALGYWISRRKKGNINNDEPNVTEKSSDDTVGETDSMSALDNLKKKKKKHDCNCGSKETSKFEKQPSQIKIMYGTLMGKSKKFAEILSEHVSEETPVSVVNLKECDSEDIFVGPDTKDTLFIFIVSTYAEGSPPEDAEWFYKWLEDSALDFRVPQTFLAEVRFSVFGLGNSLYFENYNVIGRNIDKWLSKIGAERYAPLGLGDENVSESLHGNIEADFDHWCEGILNLLKNPQGTTEKKSGCSKGNDCCSKKGKKKSVNRSQKKKNNIVEETDVTRDSDSESDTNEAVVDLEDLGSFVRVENKAGEDSEEDEEVTTVDGEPREMLTPQLRESLTKQGYRLIGTHSGVKLCRWTKAMLRGRGGCYKHTFYGIESHRCMETTPSLACANKCVFCWRHHSNPVGTEWRWKMDPAEFILEGALEQHAKMINQFKGVPGVQPHRLAEGMNPVHCALSLVGEPIMYPEINRFMRMLHEKKISSFMVTNAQFPEAIRQLEPCTQLYVSVDASTKDSLKKIDRPLFKDFWERFLDSLRALSAKGQRTVYRLTLVKAWNVEELESYAELVKLGEPDFIEIKGSVTFCGTSKASTLTMENIPWHHEVVTFGEKICSYLDAYGLAAEHEHSNCILLAKRSKFFKDGRWNTWIDYDKFHQLMQDYYLSDGKATFTSEDYMAPTPNWAMFGSPEHGFDPVENRWHRKQPKKDISGC</sequence>
<comment type="catalytic activity">
    <reaction evidence="15">
        <text>N(1)-methylguanosine(37) in tRNA(Phe) + pyruvate + S-adenosyl-L-methionine = 4-demethylwyosine(37) in tRNA(Phe) + 5'-deoxyadenosine + L-methionine + CO2 + H2O</text>
        <dbReference type="Rhea" id="RHEA:36347"/>
        <dbReference type="Rhea" id="RHEA-COMP:10164"/>
        <dbReference type="Rhea" id="RHEA-COMP:10165"/>
        <dbReference type="ChEBI" id="CHEBI:15361"/>
        <dbReference type="ChEBI" id="CHEBI:15377"/>
        <dbReference type="ChEBI" id="CHEBI:16526"/>
        <dbReference type="ChEBI" id="CHEBI:17319"/>
        <dbReference type="ChEBI" id="CHEBI:57844"/>
        <dbReference type="ChEBI" id="CHEBI:59789"/>
        <dbReference type="ChEBI" id="CHEBI:64315"/>
        <dbReference type="ChEBI" id="CHEBI:73542"/>
        <dbReference type="EC" id="4.1.3.44"/>
    </reaction>
</comment>
<evidence type="ECO:0000313" key="24">
    <source>
        <dbReference type="Proteomes" id="UP000000305"/>
    </source>
</evidence>
<keyword evidence="8" id="KW-0819">tRNA processing</keyword>
<evidence type="ECO:0000256" key="14">
    <source>
        <dbReference type="ARBA" id="ARBA00025368"/>
    </source>
</evidence>
<evidence type="ECO:0000256" key="11">
    <source>
        <dbReference type="ARBA" id="ARBA00023004"/>
    </source>
</evidence>
<dbReference type="SUPFAM" id="SSF102114">
    <property type="entry name" value="Radical SAM enzymes"/>
    <property type="match status" value="1"/>
</dbReference>
<dbReference type="PROSITE" id="PS50902">
    <property type="entry name" value="FLAVODOXIN_LIKE"/>
    <property type="match status" value="1"/>
</dbReference>
<comment type="function">
    <text evidence="14">Probable component of the wybutosine biosynthesis pathway. Wybutosine is a hyper modified guanosine with a tricyclic base found at the 3'-position adjacent to the anticodon of eukaryotic phenylalanine tRNA. Catalyzes the condensation of N-methylguanine with 2 carbon atoms from pyruvate to form the tricyclic 4-demethylwyosine, an intermediate in wybutosine biosynthesis.</text>
</comment>
<comment type="cofactor">
    <cofactor evidence="1">
        <name>[4Fe-4S] cluster</name>
        <dbReference type="ChEBI" id="CHEBI:49883"/>
    </cofactor>
</comment>
<evidence type="ECO:0000256" key="4">
    <source>
        <dbReference type="ARBA" id="ARBA00012821"/>
    </source>
</evidence>
<evidence type="ECO:0000256" key="3">
    <source>
        <dbReference type="ARBA" id="ARBA00010115"/>
    </source>
</evidence>
<keyword evidence="6" id="KW-0004">4Fe-4S</keyword>
<evidence type="ECO:0000256" key="16">
    <source>
        <dbReference type="ARBA" id="ARBA00078095"/>
    </source>
</evidence>
<dbReference type="InterPro" id="IPR001094">
    <property type="entry name" value="Flavdoxin-like"/>
</dbReference>
<evidence type="ECO:0000256" key="1">
    <source>
        <dbReference type="ARBA" id="ARBA00001966"/>
    </source>
</evidence>
<evidence type="ECO:0000259" key="22">
    <source>
        <dbReference type="PROSITE" id="PS51918"/>
    </source>
</evidence>
<dbReference type="InterPro" id="IPR058240">
    <property type="entry name" value="rSAM_sf"/>
</dbReference>
<feature type="region of interest" description="Disordered" evidence="19">
    <location>
        <begin position="37"/>
        <end position="58"/>
    </location>
</feature>
<keyword evidence="20" id="KW-0812">Transmembrane</keyword>
<dbReference type="KEGG" id="dpx:DAPPUDRAFT_189816"/>
<dbReference type="EC" id="4.1.3.44" evidence="4"/>
<evidence type="ECO:0000256" key="12">
    <source>
        <dbReference type="ARBA" id="ARBA00023014"/>
    </source>
</evidence>